<evidence type="ECO:0000313" key="2">
    <source>
        <dbReference type="Proteomes" id="UP000001685"/>
    </source>
</evidence>
<dbReference type="AlphaFoldDB" id="B1VQ65"/>
<accession>B1VQ65</accession>
<dbReference type="Proteomes" id="UP000001685">
    <property type="component" value="Chromosome"/>
</dbReference>
<dbReference type="PANTHER" id="PTHR42708">
    <property type="entry name" value="ATP/GTP-BINDING PROTEIN-RELATED"/>
    <property type="match status" value="1"/>
</dbReference>
<proteinExistence type="predicted"/>
<organism evidence="1 2">
    <name type="scientific">Streptomyces griseus subsp. griseus (strain JCM 4626 / CBS 651.72 / NBRC 13350 / KCC S-0626 / ISP 5235)</name>
    <dbReference type="NCBI Taxonomy" id="455632"/>
    <lineage>
        <taxon>Bacteria</taxon>
        <taxon>Bacillati</taxon>
        <taxon>Actinomycetota</taxon>
        <taxon>Actinomycetes</taxon>
        <taxon>Kitasatosporales</taxon>
        <taxon>Streptomycetaceae</taxon>
        <taxon>Streptomyces</taxon>
    </lineage>
</organism>
<protein>
    <recommendedName>
        <fullName evidence="3">ATP-binding protein</fullName>
    </recommendedName>
</protein>
<name>B1VQ65_STRGG</name>
<dbReference type="PANTHER" id="PTHR42708:SF1">
    <property type="entry name" value="GLIDING MOTILITY PROTEIN MGLA"/>
    <property type="match status" value="1"/>
</dbReference>
<evidence type="ECO:0000313" key="1">
    <source>
        <dbReference type="EMBL" id="BAG17166.1"/>
    </source>
</evidence>
<dbReference type="EMBL" id="AP009493">
    <property type="protein sequence ID" value="BAG17166.1"/>
    <property type="molecule type" value="Genomic_DNA"/>
</dbReference>
<dbReference type="eggNOG" id="COG2229">
    <property type="taxonomic scope" value="Bacteria"/>
</dbReference>
<gene>
    <name evidence="1" type="ordered locus">SGR_337</name>
</gene>
<dbReference type="HOGENOM" id="CLU_077970_3_0_11"/>
<evidence type="ECO:0008006" key="3">
    <source>
        <dbReference type="Google" id="ProtNLM"/>
    </source>
</evidence>
<reference evidence="2" key="1">
    <citation type="journal article" date="2008" name="J. Bacteriol.">
        <title>Genome sequence of the streptomycin-producing microorganism Streptomyces griseus IFO 13350.</title>
        <authorList>
            <person name="Ohnishi Y."/>
            <person name="Ishikawa J."/>
            <person name="Hara H."/>
            <person name="Suzuki H."/>
            <person name="Ikenoya M."/>
            <person name="Ikeda H."/>
            <person name="Yamashita A."/>
            <person name="Hattori M."/>
            <person name="Horinouchi S."/>
        </authorList>
    </citation>
    <scope>NUCLEOTIDE SEQUENCE [LARGE SCALE GENOMIC DNA]</scope>
    <source>
        <strain evidence="2">JCM 4626 / NBRC 13350</strain>
    </source>
</reference>
<sequence>MPGRALAAILPADTRRLGDCFTAVDHVERERIPYTAAVNRFPDAPEHTPCDIARALDLNRSTPVLLCDPRAPASGKEVLIRTVEYAGRVHTAPLLASVG</sequence>
<dbReference type="KEGG" id="sgr:SGR_337"/>
<dbReference type="InterPro" id="IPR052705">
    <property type="entry name" value="Gliding_Motility_GTPase"/>
</dbReference>